<evidence type="ECO:0000256" key="1">
    <source>
        <dbReference type="ARBA" id="ARBA00023015"/>
    </source>
</evidence>
<accession>A0A934RTM3</accession>
<dbReference type="RefSeq" id="WP_200355589.1">
    <property type="nucleotide sequence ID" value="NZ_JAENIL010000017.1"/>
</dbReference>
<feature type="domain" description="RNA polymerase sigma-70 ECF-like HTH" evidence="4">
    <location>
        <begin position="20"/>
        <end position="189"/>
    </location>
</feature>
<protein>
    <submittedName>
        <fullName evidence="5">Sigma-70 family RNA polymerase sigma factor</fullName>
    </submittedName>
</protein>
<dbReference type="InterPro" id="IPR014284">
    <property type="entry name" value="RNA_pol_sigma-70_dom"/>
</dbReference>
<reference evidence="5" key="1">
    <citation type="submission" date="2021-01" db="EMBL/GenBank/DDBJ databases">
        <title>Modified the classification status of verrucomicrobia.</title>
        <authorList>
            <person name="Feng X."/>
        </authorList>
    </citation>
    <scope>NUCLEOTIDE SEQUENCE</scope>
    <source>
        <strain evidence="5">KCTC 13126</strain>
    </source>
</reference>
<dbReference type="Pfam" id="PF07638">
    <property type="entry name" value="Sigma70_ECF"/>
    <property type="match status" value="1"/>
</dbReference>
<evidence type="ECO:0000259" key="4">
    <source>
        <dbReference type="Pfam" id="PF07638"/>
    </source>
</evidence>
<dbReference type="EMBL" id="JAENIL010000017">
    <property type="protein sequence ID" value="MBK1877375.1"/>
    <property type="molecule type" value="Genomic_DNA"/>
</dbReference>
<dbReference type="SUPFAM" id="SSF88659">
    <property type="entry name" value="Sigma3 and sigma4 domains of RNA polymerase sigma factors"/>
    <property type="match status" value="1"/>
</dbReference>
<evidence type="ECO:0000256" key="2">
    <source>
        <dbReference type="ARBA" id="ARBA00023082"/>
    </source>
</evidence>
<dbReference type="NCBIfam" id="TIGR02937">
    <property type="entry name" value="sigma70-ECF"/>
    <property type="match status" value="1"/>
</dbReference>
<dbReference type="PANTHER" id="PTHR43133:SF39">
    <property type="entry name" value="SIMILAR TO RNA POLYMERASE SIGMA-E FACTOR"/>
    <property type="match status" value="1"/>
</dbReference>
<dbReference type="Proteomes" id="UP000617628">
    <property type="component" value="Unassembled WGS sequence"/>
</dbReference>
<dbReference type="GO" id="GO:0006352">
    <property type="term" value="P:DNA-templated transcription initiation"/>
    <property type="evidence" value="ECO:0007669"/>
    <property type="project" value="InterPro"/>
</dbReference>
<organism evidence="5 6">
    <name type="scientific">Pelagicoccus mobilis</name>
    <dbReference type="NCBI Taxonomy" id="415221"/>
    <lineage>
        <taxon>Bacteria</taxon>
        <taxon>Pseudomonadati</taxon>
        <taxon>Verrucomicrobiota</taxon>
        <taxon>Opitutia</taxon>
        <taxon>Puniceicoccales</taxon>
        <taxon>Pelagicoccaceae</taxon>
        <taxon>Pelagicoccus</taxon>
    </lineage>
</organism>
<dbReference type="PANTHER" id="PTHR43133">
    <property type="entry name" value="RNA POLYMERASE ECF-TYPE SIGMA FACTO"/>
    <property type="match status" value="1"/>
</dbReference>
<dbReference type="GO" id="GO:0016987">
    <property type="term" value="F:sigma factor activity"/>
    <property type="evidence" value="ECO:0007669"/>
    <property type="project" value="UniProtKB-KW"/>
</dbReference>
<evidence type="ECO:0000256" key="3">
    <source>
        <dbReference type="ARBA" id="ARBA00023163"/>
    </source>
</evidence>
<comment type="caution">
    <text evidence="5">The sequence shown here is derived from an EMBL/GenBank/DDBJ whole genome shotgun (WGS) entry which is preliminary data.</text>
</comment>
<evidence type="ECO:0000313" key="5">
    <source>
        <dbReference type="EMBL" id="MBK1877375.1"/>
    </source>
</evidence>
<dbReference type="InterPro" id="IPR053812">
    <property type="entry name" value="HTH_Sigma70_ECF-like"/>
</dbReference>
<sequence length="200" mass="22550">MLRTKQAAPGSAPKRKKSRVELTTTLYGDLRKLAQSRMSGQQAPQTLQATALVHEAWLRLGCDKQPAWKNPNHFYAAVAETMRHILIDRARWRKRVRHGGALKRVDLNTWNWENVETASVAKIDDQTLALSEALETLNQGDSDTAELVKLHYFTGLTLKEAAEFLGFSERTAQRRLAFAKAWLGREMSDQAINSAPPRQA</sequence>
<name>A0A934RTM3_9BACT</name>
<dbReference type="InterPro" id="IPR036388">
    <property type="entry name" value="WH-like_DNA-bd_sf"/>
</dbReference>
<proteinExistence type="predicted"/>
<evidence type="ECO:0000313" key="6">
    <source>
        <dbReference type="Proteomes" id="UP000617628"/>
    </source>
</evidence>
<dbReference type="NCBIfam" id="TIGR02999">
    <property type="entry name" value="Sig-70_X6"/>
    <property type="match status" value="1"/>
</dbReference>
<dbReference type="InterPro" id="IPR013324">
    <property type="entry name" value="RNA_pol_sigma_r3/r4-like"/>
</dbReference>
<dbReference type="Gene3D" id="1.10.10.10">
    <property type="entry name" value="Winged helix-like DNA-binding domain superfamily/Winged helix DNA-binding domain"/>
    <property type="match status" value="1"/>
</dbReference>
<keyword evidence="2" id="KW-0731">Sigma factor</keyword>
<gene>
    <name evidence="5" type="ORF">JIN87_10895</name>
</gene>
<keyword evidence="6" id="KW-1185">Reference proteome</keyword>
<keyword evidence="3" id="KW-0804">Transcription</keyword>
<dbReference type="InterPro" id="IPR011517">
    <property type="entry name" value="RNA_pol_sigma70_ECF-like"/>
</dbReference>
<keyword evidence="1" id="KW-0805">Transcription regulation</keyword>
<dbReference type="AlphaFoldDB" id="A0A934RTM3"/>
<dbReference type="InterPro" id="IPR039425">
    <property type="entry name" value="RNA_pol_sigma-70-like"/>
</dbReference>